<comment type="caution">
    <text evidence="2">The sequence shown here is derived from an EMBL/GenBank/DDBJ whole genome shotgun (WGS) entry which is preliminary data.</text>
</comment>
<dbReference type="GO" id="GO:0045892">
    <property type="term" value="P:negative regulation of DNA-templated transcription"/>
    <property type="evidence" value="ECO:0007669"/>
    <property type="project" value="InterPro"/>
</dbReference>
<dbReference type="RefSeq" id="WP_126766789.1">
    <property type="nucleotide sequence ID" value="NZ_PIPJ01000003.1"/>
</dbReference>
<reference evidence="3" key="1">
    <citation type="journal article" date="2018" name="Front. Microbiol.">
        <title>Genome-Based Analysis Reveals the Taxonomy and Diversity of the Family Idiomarinaceae.</title>
        <authorList>
            <person name="Liu Y."/>
            <person name="Lai Q."/>
            <person name="Shao Z."/>
        </authorList>
    </citation>
    <scope>NUCLEOTIDE SEQUENCE [LARGE SCALE GENOMIC DNA]</scope>
    <source>
        <strain evidence="3">GBPy7</strain>
    </source>
</reference>
<sequence length="165" mass="18490">MSKSKDIGLTIEQVLQYARVASGLTRDVDVANWLGLGKSALNNWRTRGTIPYKTLIPILLEKGISLDWFFASGKHLRVPETLLTHHLGKDLEERSIAYKGEPIQLSKVAETLQYIQAIFARHGVEANEANMQLFLTVYESLSIEPELRAVTLERMAATLEAHSES</sequence>
<evidence type="ECO:0000313" key="3">
    <source>
        <dbReference type="Proteomes" id="UP000288395"/>
    </source>
</evidence>
<evidence type="ECO:0000313" key="2">
    <source>
        <dbReference type="EMBL" id="RUO21177.1"/>
    </source>
</evidence>
<protein>
    <recommendedName>
        <fullName evidence="1">Bacteriophage CI repressor N-terminal domain-containing protein</fullName>
    </recommendedName>
</protein>
<dbReference type="Proteomes" id="UP000288395">
    <property type="component" value="Unassembled WGS sequence"/>
</dbReference>
<dbReference type="EMBL" id="PIPJ01000003">
    <property type="protein sequence ID" value="RUO21177.1"/>
    <property type="molecule type" value="Genomic_DNA"/>
</dbReference>
<dbReference type="InterPro" id="IPR010744">
    <property type="entry name" value="Phage_CI_N"/>
</dbReference>
<keyword evidence="3" id="KW-1185">Reference proteome</keyword>
<dbReference type="GO" id="GO:0003677">
    <property type="term" value="F:DNA binding"/>
    <property type="evidence" value="ECO:0007669"/>
    <property type="project" value="InterPro"/>
</dbReference>
<name>A0A432VWZ0_9GAMM</name>
<feature type="domain" description="Bacteriophage CI repressor N-terminal" evidence="1">
    <location>
        <begin position="20"/>
        <end position="72"/>
    </location>
</feature>
<evidence type="ECO:0000259" key="1">
    <source>
        <dbReference type="Pfam" id="PF07022"/>
    </source>
</evidence>
<organism evidence="2 3">
    <name type="scientific">Aliidiomarina iranensis</name>
    <dbReference type="NCBI Taxonomy" id="1434071"/>
    <lineage>
        <taxon>Bacteria</taxon>
        <taxon>Pseudomonadati</taxon>
        <taxon>Pseudomonadota</taxon>
        <taxon>Gammaproteobacteria</taxon>
        <taxon>Alteromonadales</taxon>
        <taxon>Idiomarinaceae</taxon>
        <taxon>Aliidiomarina</taxon>
    </lineage>
</organism>
<accession>A0A432VWZ0</accession>
<dbReference type="AlphaFoldDB" id="A0A432VWZ0"/>
<dbReference type="InterPro" id="IPR010982">
    <property type="entry name" value="Lambda_DNA-bd_dom_sf"/>
</dbReference>
<gene>
    <name evidence="2" type="ORF">CWE08_06205</name>
</gene>
<proteinExistence type="predicted"/>
<dbReference type="Gene3D" id="1.10.260.40">
    <property type="entry name" value="lambda repressor-like DNA-binding domains"/>
    <property type="match status" value="1"/>
</dbReference>
<dbReference type="SUPFAM" id="SSF47413">
    <property type="entry name" value="lambda repressor-like DNA-binding domains"/>
    <property type="match status" value="1"/>
</dbReference>
<dbReference type="OrthoDB" id="6401311at2"/>
<dbReference type="Pfam" id="PF07022">
    <property type="entry name" value="Phage_CI_repr"/>
    <property type="match status" value="1"/>
</dbReference>